<protein>
    <recommendedName>
        <fullName evidence="2">Programmed cell death protein 2 C-terminal domain-containing protein</fullName>
    </recommendedName>
</protein>
<dbReference type="Pfam" id="PF04194">
    <property type="entry name" value="PDCD2_C"/>
    <property type="match status" value="1"/>
</dbReference>
<proteinExistence type="predicted"/>
<sequence length="419" mass="44257">MLRLGSTGCGNDSRCWRAFRCQKAPPTAAMTQTECGYEDEPISTSTPTSGLAKRETPPGPKPAAVTAAPDYNGAGVPNVFGNGFDCDDGFSFGGDASDKQGCTGGFASSAALDFSDLGAILEDCAVQQLQQSNLGKPEVGKECTGGSGPDSPRHQAADCTPSAELPLSGPTLPEFHIMAVEEPTGQRNVMGSADDVDRVQQLLEEYERQEGQRNQLSSSSCRLRAASSGSKHDGHRAAAGSGGDGVQVATYTSGAASTDADRDRTAKNAAAVVAGTGGVVPCSEDGDDLGSWAGEEYEEDHVRGVQGAYLKYAARLARQPDQCARTFEVQLMAPVLAMVLDCAEWLQGLELEMHRPAINAAANWDFTTLAIYTCSANCYHGRLLSSSPDLQQEDTVLVEEYVAVANEDQSHVRDELKIM</sequence>
<name>D8UD05_VOLCA</name>
<feature type="region of interest" description="Disordered" evidence="1">
    <location>
        <begin position="135"/>
        <end position="160"/>
    </location>
</feature>
<dbReference type="eggNOG" id="KOG2061">
    <property type="taxonomic scope" value="Eukaryota"/>
</dbReference>
<dbReference type="KEGG" id="vcn:VOLCADRAFT_97543"/>
<feature type="region of interest" description="Disordered" evidence="1">
    <location>
        <begin position="207"/>
        <end position="247"/>
    </location>
</feature>
<feature type="region of interest" description="Disordered" evidence="1">
    <location>
        <begin position="32"/>
        <end position="67"/>
    </location>
</feature>
<dbReference type="OrthoDB" id="545415at2759"/>
<dbReference type="EMBL" id="GL378382">
    <property type="protein sequence ID" value="EFJ42432.1"/>
    <property type="molecule type" value="Genomic_DNA"/>
</dbReference>
<dbReference type="AlphaFoldDB" id="D8UD05"/>
<evidence type="ECO:0000256" key="1">
    <source>
        <dbReference type="SAM" id="MobiDB-lite"/>
    </source>
</evidence>
<feature type="domain" description="Programmed cell death protein 2 C-terminal" evidence="2">
    <location>
        <begin position="323"/>
        <end position="404"/>
    </location>
</feature>
<reference evidence="3 4" key="1">
    <citation type="journal article" date="2010" name="Science">
        <title>Genomic analysis of organismal complexity in the multicellular green alga Volvox carteri.</title>
        <authorList>
            <person name="Prochnik S.E."/>
            <person name="Umen J."/>
            <person name="Nedelcu A.M."/>
            <person name="Hallmann A."/>
            <person name="Miller S.M."/>
            <person name="Nishii I."/>
            <person name="Ferris P."/>
            <person name="Kuo A."/>
            <person name="Mitros T."/>
            <person name="Fritz-Laylin L.K."/>
            <person name="Hellsten U."/>
            <person name="Chapman J."/>
            <person name="Simakov O."/>
            <person name="Rensing S.A."/>
            <person name="Terry A."/>
            <person name="Pangilinan J."/>
            <person name="Kapitonov V."/>
            <person name="Jurka J."/>
            <person name="Salamov A."/>
            <person name="Shapiro H."/>
            <person name="Schmutz J."/>
            <person name="Grimwood J."/>
            <person name="Lindquist E."/>
            <person name="Lucas S."/>
            <person name="Grigoriev I.V."/>
            <person name="Schmitt R."/>
            <person name="Kirk D."/>
            <person name="Rokhsar D.S."/>
        </authorList>
    </citation>
    <scope>NUCLEOTIDE SEQUENCE [LARGE SCALE GENOMIC DNA]</scope>
    <source>
        <strain evidence="4">f. Nagariensis / Eve</strain>
    </source>
</reference>
<dbReference type="PANTHER" id="PTHR47762:SF2">
    <property type="entry name" value="OS04G0640800 PROTEIN"/>
    <property type="match status" value="1"/>
</dbReference>
<organism evidence="4">
    <name type="scientific">Volvox carteri f. nagariensis</name>
    <dbReference type="NCBI Taxonomy" id="3068"/>
    <lineage>
        <taxon>Eukaryota</taxon>
        <taxon>Viridiplantae</taxon>
        <taxon>Chlorophyta</taxon>
        <taxon>core chlorophytes</taxon>
        <taxon>Chlorophyceae</taxon>
        <taxon>CS clade</taxon>
        <taxon>Chlamydomonadales</taxon>
        <taxon>Volvocaceae</taxon>
        <taxon>Volvox</taxon>
    </lineage>
</organism>
<dbReference type="PANTHER" id="PTHR47762">
    <property type="entry name" value="OSJNBB0079B02.4 PROTEIN"/>
    <property type="match status" value="1"/>
</dbReference>
<gene>
    <name evidence="3" type="ORF">VOLCADRAFT_97543</name>
</gene>
<keyword evidence="4" id="KW-1185">Reference proteome</keyword>
<dbReference type="InParanoid" id="D8UD05"/>
<feature type="compositionally biased region" description="Low complexity" evidence="1">
    <location>
        <begin position="216"/>
        <end position="229"/>
    </location>
</feature>
<dbReference type="RefSeq" id="XP_002956495.1">
    <property type="nucleotide sequence ID" value="XM_002956449.1"/>
</dbReference>
<dbReference type="GO" id="GO:0005737">
    <property type="term" value="C:cytoplasm"/>
    <property type="evidence" value="ECO:0007669"/>
    <property type="project" value="InterPro"/>
</dbReference>
<dbReference type="STRING" id="3068.D8UD05"/>
<evidence type="ECO:0000313" key="3">
    <source>
        <dbReference type="EMBL" id="EFJ42432.1"/>
    </source>
</evidence>
<evidence type="ECO:0000313" key="4">
    <source>
        <dbReference type="Proteomes" id="UP000001058"/>
    </source>
</evidence>
<dbReference type="GeneID" id="9619800"/>
<dbReference type="Proteomes" id="UP000001058">
    <property type="component" value="Unassembled WGS sequence"/>
</dbReference>
<accession>D8UD05</accession>
<evidence type="ECO:0000259" key="2">
    <source>
        <dbReference type="Pfam" id="PF04194"/>
    </source>
</evidence>
<dbReference type="InterPro" id="IPR007320">
    <property type="entry name" value="PDCD2_C"/>
</dbReference>